<comment type="caution">
    <text evidence="2">The sequence shown here is derived from an EMBL/GenBank/DDBJ whole genome shotgun (WGS) entry which is preliminary data.</text>
</comment>
<keyword evidence="1" id="KW-0732">Signal</keyword>
<dbReference type="STRING" id="180088.A0A1J8Q973"/>
<evidence type="ECO:0000256" key="1">
    <source>
        <dbReference type="SAM" id="SignalP"/>
    </source>
</evidence>
<dbReference type="EMBL" id="LVVM01002157">
    <property type="protein sequence ID" value="OJA17223.1"/>
    <property type="molecule type" value="Genomic_DNA"/>
</dbReference>
<name>A0A1J8Q973_9AGAM</name>
<keyword evidence="3" id="KW-1185">Reference proteome</keyword>
<dbReference type="Proteomes" id="UP000183567">
    <property type="component" value="Unassembled WGS sequence"/>
</dbReference>
<protein>
    <submittedName>
        <fullName evidence="2">Uncharacterized protein</fullName>
    </submittedName>
</protein>
<gene>
    <name evidence="2" type="ORF">AZE42_00202</name>
</gene>
<reference evidence="2 3" key="1">
    <citation type="submission" date="2016-03" db="EMBL/GenBank/DDBJ databases">
        <title>Comparative genomics of the ectomycorrhizal sister species Rhizopogon vinicolor and Rhizopogon vesiculosus (Basidiomycota: Boletales) reveals a divergence of the mating type B locus.</title>
        <authorList>
            <person name="Mujic A.B."/>
            <person name="Kuo A."/>
            <person name="Tritt A."/>
            <person name="Lipzen A."/>
            <person name="Chen C."/>
            <person name="Johnson J."/>
            <person name="Sharma A."/>
            <person name="Barry K."/>
            <person name="Grigoriev I.V."/>
            <person name="Spatafora J.W."/>
        </authorList>
    </citation>
    <scope>NUCLEOTIDE SEQUENCE [LARGE SCALE GENOMIC DNA]</scope>
    <source>
        <strain evidence="2 3">AM-OR11-056</strain>
    </source>
</reference>
<proteinExistence type="predicted"/>
<dbReference type="OrthoDB" id="2339190at2759"/>
<sequence>MFSTMFSLISALMLALSYVANAAPLNTVELLAWSPTITCPAAGARWERGSVQIVSWKTDNIPEEKQNSTGILMLGYLENKSENLDIQNPLAFDFPINVGSVSFTVPQNTSARSDAIVVLIGDSGNASPQFTIY</sequence>
<accession>A0A1J8Q973</accession>
<feature type="chain" id="PRO_5009649618" evidence="1">
    <location>
        <begin position="23"/>
        <end position="133"/>
    </location>
</feature>
<dbReference type="AlphaFoldDB" id="A0A1J8Q973"/>
<evidence type="ECO:0000313" key="3">
    <source>
        <dbReference type="Proteomes" id="UP000183567"/>
    </source>
</evidence>
<evidence type="ECO:0000313" key="2">
    <source>
        <dbReference type="EMBL" id="OJA17223.1"/>
    </source>
</evidence>
<organism evidence="2 3">
    <name type="scientific">Rhizopogon vesiculosus</name>
    <dbReference type="NCBI Taxonomy" id="180088"/>
    <lineage>
        <taxon>Eukaryota</taxon>
        <taxon>Fungi</taxon>
        <taxon>Dikarya</taxon>
        <taxon>Basidiomycota</taxon>
        <taxon>Agaricomycotina</taxon>
        <taxon>Agaricomycetes</taxon>
        <taxon>Agaricomycetidae</taxon>
        <taxon>Boletales</taxon>
        <taxon>Suillineae</taxon>
        <taxon>Rhizopogonaceae</taxon>
        <taxon>Rhizopogon</taxon>
    </lineage>
</organism>
<feature type="signal peptide" evidence="1">
    <location>
        <begin position="1"/>
        <end position="22"/>
    </location>
</feature>